<dbReference type="EMBL" id="CP104064">
    <property type="protein sequence ID" value="WAH38006.1"/>
    <property type="molecule type" value="Genomic_DNA"/>
</dbReference>
<dbReference type="Gene3D" id="3.40.309.10">
    <property type="entry name" value="Aldehyde Dehydrogenase, Chain A, domain 2"/>
    <property type="match status" value="1"/>
</dbReference>
<comment type="similarity">
    <text evidence="3">Belongs to the aldehyde dehydrogenase family.</text>
</comment>
<dbReference type="InterPro" id="IPR016160">
    <property type="entry name" value="Ald_DH_CS_CYS"/>
</dbReference>
<organism evidence="5 6">
    <name type="scientific">Alicyclobacillus dauci</name>
    <dbReference type="NCBI Taxonomy" id="1475485"/>
    <lineage>
        <taxon>Bacteria</taxon>
        <taxon>Bacillati</taxon>
        <taxon>Bacillota</taxon>
        <taxon>Bacilli</taxon>
        <taxon>Bacillales</taxon>
        <taxon>Alicyclobacillaceae</taxon>
        <taxon>Alicyclobacillus</taxon>
    </lineage>
</organism>
<dbReference type="InterPro" id="IPR015590">
    <property type="entry name" value="Aldehyde_DH_dom"/>
</dbReference>
<dbReference type="Gene3D" id="3.40.605.10">
    <property type="entry name" value="Aldehyde Dehydrogenase, Chain A, domain 1"/>
    <property type="match status" value="1"/>
</dbReference>
<evidence type="ECO:0000256" key="3">
    <source>
        <dbReference type="RuleBase" id="RU003345"/>
    </source>
</evidence>
<accession>A0ABY6Z758</accession>
<dbReference type="Pfam" id="PF00171">
    <property type="entry name" value="Aldedh"/>
    <property type="match status" value="1"/>
</dbReference>
<dbReference type="InterPro" id="IPR016161">
    <property type="entry name" value="Ald_DH/histidinol_DH"/>
</dbReference>
<proteinExistence type="inferred from homology"/>
<reference evidence="5" key="1">
    <citation type="submission" date="2022-08" db="EMBL/GenBank/DDBJ databases">
        <title>Alicyclobacillus dauci DSM2870, complete genome.</title>
        <authorList>
            <person name="Wang Q."/>
            <person name="Cai R."/>
            <person name="Wang Z."/>
        </authorList>
    </citation>
    <scope>NUCLEOTIDE SEQUENCE</scope>
    <source>
        <strain evidence="5">DSM 28700</strain>
    </source>
</reference>
<dbReference type="InterPro" id="IPR016162">
    <property type="entry name" value="Ald_DH_N"/>
</dbReference>
<dbReference type="InterPro" id="IPR016163">
    <property type="entry name" value="Ald_DH_C"/>
</dbReference>
<evidence type="ECO:0000313" key="5">
    <source>
        <dbReference type="EMBL" id="WAH38006.1"/>
    </source>
</evidence>
<dbReference type="SUPFAM" id="SSF53720">
    <property type="entry name" value="ALDH-like"/>
    <property type="match status" value="1"/>
</dbReference>
<gene>
    <name evidence="5" type="ORF">NZD86_05825</name>
</gene>
<keyword evidence="1 3" id="KW-0560">Oxidoreductase</keyword>
<sequence length="480" mass="51901">MYRIYGNFIDGQWQTSISQKLLDSINPATGEVVAHTQDSTVADVDRAVTSVRSAFQTTDWGKNSHRRAAALAKWADAIDEHANDLAAFLTAENGKPIREARVEIQGCSDSLRYYSGMARNVFGRTFQPAADNMGFITREPVGVVAMITPWNWPALLLFRDLAPALAAGNGVVVKPADRTGAITARFFELLEGIDEFSQGILALVTGRGATVGNALVEHRGTDMICFTGSTQVGVQIMQTAARQVKKVALELGGKSPNIVFDDADLEKAITTSCRSLFMTSGQICMAGSRLLVHESIYEDAIQLAKAYAEQLEVGDGALETTDMGPIISETQMSAVLAYIEDGRREGRVVTGGNRLSGPRYDHGFFVAPTVIADLPTTSRVIQEEIFGPVLAVQSFQTEQEAIQLANGTAYGLTAGVWAENLSRAMRVAREIQAGTVWVNGYNRNYAEAESGGFKSSGIGRTRGIDGLLEFTEAKHINITF</sequence>
<feature type="active site" evidence="2">
    <location>
        <position position="250"/>
    </location>
</feature>
<evidence type="ECO:0000256" key="2">
    <source>
        <dbReference type="PROSITE-ProRule" id="PRU10007"/>
    </source>
</evidence>
<evidence type="ECO:0000256" key="1">
    <source>
        <dbReference type="ARBA" id="ARBA00023002"/>
    </source>
</evidence>
<dbReference type="PANTHER" id="PTHR11699">
    <property type="entry name" value="ALDEHYDE DEHYDROGENASE-RELATED"/>
    <property type="match status" value="1"/>
</dbReference>
<name>A0ABY6Z758_9BACL</name>
<dbReference type="InterPro" id="IPR029510">
    <property type="entry name" value="Ald_DH_CS_GLU"/>
</dbReference>
<keyword evidence="6" id="KW-1185">Reference proteome</keyword>
<dbReference type="Proteomes" id="UP001164803">
    <property type="component" value="Chromosome"/>
</dbReference>
<evidence type="ECO:0000313" key="6">
    <source>
        <dbReference type="Proteomes" id="UP001164803"/>
    </source>
</evidence>
<dbReference type="RefSeq" id="WP_268045548.1">
    <property type="nucleotide sequence ID" value="NZ_CP104064.1"/>
</dbReference>
<dbReference type="PROSITE" id="PS00070">
    <property type="entry name" value="ALDEHYDE_DEHYDR_CYS"/>
    <property type="match status" value="1"/>
</dbReference>
<feature type="domain" description="Aldehyde dehydrogenase" evidence="4">
    <location>
        <begin position="13"/>
        <end position="476"/>
    </location>
</feature>
<dbReference type="PROSITE" id="PS00687">
    <property type="entry name" value="ALDEHYDE_DEHYDR_GLU"/>
    <property type="match status" value="1"/>
</dbReference>
<protein>
    <submittedName>
        <fullName evidence="5">Aldehyde dehydrogenase family protein</fullName>
    </submittedName>
</protein>
<evidence type="ECO:0000259" key="4">
    <source>
        <dbReference type="Pfam" id="PF00171"/>
    </source>
</evidence>